<dbReference type="GO" id="GO:0005886">
    <property type="term" value="C:plasma membrane"/>
    <property type="evidence" value="ECO:0007669"/>
    <property type="project" value="UniProtKB-SubCell"/>
</dbReference>
<dbReference type="InterPro" id="IPR050297">
    <property type="entry name" value="LipidA_mod_glycosyltrf_83"/>
</dbReference>
<evidence type="ECO:0000259" key="9">
    <source>
        <dbReference type="Pfam" id="PF13231"/>
    </source>
</evidence>
<dbReference type="PANTHER" id="PTHR33908:SF11">
    <property type="entry name" value="MEMBRANE PROTEIN"/>
    <property type="match status" value="1"/>
</dbReference>
<keyword evidence="2" id="KW-1003">Cell membrane</keyword>
<feature type="transmembrane region" description="Helical" evidence="8">
    <location>
        <begin position="92"/>
        <end position="118"/>
    </location>
</feature>
<evidence type="ECO:0000256" key="3">
    <source>
        <dbReference type="ARBA" id="ARBA00022676"/>
    </source>
</evidence>
<feature type="transmembrane region" description="Helical" evidence="8">
    <location>
        <begin position="348"/>
        <end position="369"/>
    </location>
</feature>
<reference evidence="10" key="1">
    <citation type="submission" date="2018-05" db="EMBL/GenBank/DDBJ databases">
        <authorList>
            <person name="Lanie J.A."/>
            <person name="Ng W.-L."/>
            <person name="Kazmierczak K.M."/>
            <person name="Andrzejewski T.M."/>
            <person name="Davidsen T.M."/>
            <person name="Wayne K.J."/>
            <person name="Tettelin H."/>
            <person name="Glass J.I."/>
            <person name="Rusch D."/>
            <person name="Podicherti R."/>
            <person name="Tsui H.-C.T."/>
            <person name="Winkler M.E."/>
        </authorList>
    </citation>
    <scope>NUCLEOTIDE SEQUENCE</scope>
</reference>
<keyword evidence="5 8" id="KW-0812">Transmembrane</keyword>
<accession>A0A381R5R4</accession>
<gene>
    <name evidence="10" type="ORF">METZ01_LOCUS39398</name>
</gene>
<evidence type="ECO:0000256" key="2">
    <source>
        <dbReference type="ARBA" id="ARBA00022475"/>
    </source>
</evidence>
<evidence type="ECO:0000313" key="10">
    <source>
        <dbReference type="EMBL" id="SUZ86544.1"/>
    </source>
</evidence>
<sequence>MPRGDRKFLYRVVLVAALLRLVFVLWYPQVPAGIGDDRTYEQVALNLVAGKGFSGGLSSGQWERTGQPAPLDVPGDPEIGFGPVYPAFLAGIYLLIGHLPVGVRVLQALLSALTIVIMFRLARDAYGVRVARLTAIAMMAFPAFIVYSGMLLTETLVVFWLALLVWSVMHAARVASTSAWILAGVIAGVAVLLRQELILVFPVLMILAVWKARQKPGWRYVTLFIVIAMMTIGVWTVRNYVVFKQVILVAAHGGDTLWLSTTGWSEWHYDDEELKSLTEGLDYLEQNKVFRQEGIRRILEDPIGYAALCFRRIPMFWITSHTSYLVGLEQGFGAYYARAEYGRLSIKLLFLAVNVGAILLASFGIASVFRQRLPWPGVLLLAPIGVIAFVHFLLFAAPRYQVPIMPFVLVFAAVGFLNFQSWWSERRIKLATALQ</sequence>
<keyword evidence="7 8" id="KW-0472">Membrane</keyword>
<feature type="transmembrane region" description="Helical" evidence="8">
    <location>
        <begin position="218"/>
        <end position="237"/>
    </location>
</feature>
<feature type="domain" description="Glycosyltransferase RgtA/B/C/D-like" evidence="9">
    <location>
        <begin position="83"/>
        <end position="232"/>
    </location>
</feature>
<comment type="subcellular location">
    <subcellularLocation>
        <location evidence="1">Cell membrane</location>
        <topology evidence="1">Multi-pass membrane protein</topology>
    </subcellularLocation>
</comment>
<dbReference type="GO" id="GO:0008610">
    <property type="term" value="P:lipid biosynthetic process"/>
    <property type="evidence" value="ECO:0007669"/>
    <property type="project" value="UniProtKB-ARBA"/>
</dbReference>
<proteinExistence type="predicted"/>
<feature type="transmembrane region" description="Helical" evidence="8">
    <location>
        <begin position="375"/>
        <end position="397"/>
    </location>
</feature>
<feature type="transmembrane region" description="Helical" evidence="8">
    <location>
        <begin position="9"/>
        <end position="27"/>
    </location>
</feature>
<evidence type="ECO:0000256" key="1">
    <source>
        <dbReference type="ARBA" id="ARBA00004651"/>
    </source>
</evidence>
<evidence type="ECO:0000256" key="4">
    <source>
        <dbReference type="ARBA" id="ARBA00022679"/>
    </source>
</evidence>
<keyword evidence="6 8" id="KW-1133">Transmembrane helix</keyword>
<keyword evidence="3" id="KW-0328">Glycosyltransferase</keyword>
<feature type="transmembrane region" description="Helical" evidence="8">
    <location>
        <begin position="404"/>
        <end position="423"/>
    </location>
</feature>
<dbReference type="Pfam" id="PF13231">
    <property type="entry name" value="PMT_2"/>
    <property type="match status" value="1"/>
</dbReference>
<dbReference type="GO" id="GO:0016763">
    <property type="term" value="F:pentosyltransferase activity"/>
    <property type="evidence" value="ECO:0007669"/>
    <property type="project" value="TreeGrafter"/>
</dbReference>
<dbReference type="InterPro" id="IPR038731">
    <property type="entry name" value="RgtA/B/C-like"/>
</dbReference>
<name>A0A381R5R4_9ZZZZ</name>
<evidence type="ECO:0000256" key="6">
    <source>
        <dbReference type="ARBA" id="ARBA00022989"/>
    </source>
</evidence>
<dbReference type="AlphaFoldDB" id="A0A381R5R4"/>
<protein>
    <recommendedName>
        <fullName evidence="9">Glycosyltransferase RgtA/B/C/D-like domain-containing protein</fullName>
    </recommendedName>
</protein>
<evidence type="ECO:0000256" key="8">
    <source>
        <dbReference type="SAM" id="Phobius"/>
    </source>
</evidence>
<organism evidence="10">
    <name type="scientific">marine metagenome</name>
    <dbReference type="NCBI Taxonomy" id="408172"/>
    <lineage>
        <taxon>unclassified sequences</taxon>
        <taxon>metagenomes</taxon>
        <taxon>ecological metagenomes</taxon>
    </lineage>
</organism>
<evidence type="ECO:0000256" key="5">
    <source>
        <dbReference type="ARBA" id="ARBA00022692"/>
    </source>
</evidence>
<keyword evidence="4" id="KW-0808">Transferase</keyword>
<dbReference type="EMBL" id="UINC01001687">
    <property type="protein sequence ID" value="SUZ86544.1"/>
    <property type="molecule type" value="Genomic_DNA"/>
</dbReference>
<feature type="transmembrane region" description="Helical" evidence="8">
    <location>
        <begin position="179"/>
        <end position="212"/>
    </location>
</feature>
<dbReference type="PANTHER" id="PTHR33908">
    <property type="entry name" value="MANNOSYLTRANSFERASE YKCB-RELATED"/>
    <property type="match status" value="1"/>
</dbReference>
<evidence type="ECO:0000256" key="7">
    <source>
        <dbReference type="ARBA" id="ARBA00023136"/>
    </source>
</evidence>